<dbReference type="Gene3D" id="3.30.70.330">
    <property type="match status" value="1"/>
</dbReference>
<proteinExistence type="predicted"/>
<evidence type="ECO:0000256" key="1">
    <source>
        <dbReference type="SAM" id="Coils"/>
    </source>
</evidence>
<keyword evidence="4" id="KW-1185">Reference proteome</keyword>
<dbReference type="SUPFAM" id="SSF54928">
    <property type="entry name" value="RNA-binding domain, RBD"/>
    <property type="match status" value="1"/>
</dbReference>
<protein>
    <recommendedName>
        <fullName evidence="2">NUA/TPR/MLP1-2-like domain-containing protein</fullName>
    </recommendedName>
</protein>
<dbReference type="EMBL" id="JAFNEN010001682">
    <property type="protein sequence ID" value="KAG8173515.1"/>
    <property type="molecule type" value="Genomic_DNA"/>
</dbReference>
<dbReference type="Proteomes" id="UP000827092">
    <property type="component" value="Unassembled WGS sequence"/>
</dbReference>
<comment type="caution">
    <text evidence="3">The sequence shown here is derived from an EMBL/GenBank/DDBJ whole genome shotgun (WGS) entry which is preliminary data.</text>
</comment>
<dbReference type="InterPro" id="IPR057974">
    <property type="entry name" value="NUA/TPR/MLP1-2-like_dom"/>
</dbReference>
<evidence type="ECO:0000313" key="4">
    <source>
        <dbReference type="Proteomes" id="UP000827092"/>
    </source>
</evidence>
<evidence type="ECO:0000259" key="2">
    <source>
        <dbReference type="Pfam" id="PF25785"/>
    </source>
</evidence>
<dbReference type="InterPro" id="IPR035979">
    <property type="entry name" value="RBD_domain_sf"/>
</dbReference>
<reference evidence="3 4" key="1">
    <citation type="journal article" date="2022" name="Nat. Ecol. Evol.">
        <title>A masculinizing supergene underlies an exaggerated male reproductive morph in a spider.</title>
        <authorList>
            <person name="Hendrickx F."/>
            <person name="De Corte Z."/>
            <person name="Sonet G."/>
            <person name="Van Belleghem S.M."/>
            <person name="Kostlbacher S."/>
            <person name="Vangestel C."/>
        </authorList>
    </citation>
    <scope>NUCLEOTIDE SEQUENCE [LARGE SCALE GENOMIC DNA]</scope>
    <source>
        <strain evidence="3">W744_W776</strain>
    </source>
</reference>
<evidence type="ECO:0000313" key="3">
    <source>
        <dbReference type="EMBL" id="KAG8173515.1"/>
    </source>
</evidence>
<dbReference type="GO" id="GO:0005634">
    <property type="term" value="C:nucleus"/>
    <property type="evidence" value="ECO:0007669"/>
    <property type="project" value="InterPro"/>
</dbReference>
<dbReference type="Pfam" id="PF25785">
    <property type="entry name" value="TPR"/>
    <property type="match status" value="1"/>
</dbReference>
<dbReference type="GO" id="GO:0003723">
    <property type="term" value="F:RNA binding"/>
    <property type="evidence" value="ECO:0007669"/>
    <property type="project" value="InterPro"/>
</dbReference>
<accession>A0AAV6TNT4</accession>
<dbReference type="PANTHER" id="PTHR48036">
    <property type="entry name" value="SPLICING FACTOR (PAD-1), PUTATIVE (AFU_ORTHOLOGUE AFUA_1G15810)-RELATED"/>
    <property type="match status" value="1"/>
</dbReference>
<keyword evidence="1" id="KW-0175">Coiled coil</keyword>
<dbReference type="AlphaFoldDB" id="A0AAV6TNT4"/>
<dbReference type="InterPro" id="IPR006509">
    <property type="entry name" value="RBM39_SF"/>
</dbReference>
<sequence>MMNLNRPKRLQFYPKQQHEVIADHLVKFGDIKELYQKHQNALEALREVSKEFEEQEKVASLRTKNSLVEFQLRTAVQQRNVSSMLLSSKGINKIEFKHEMVMIEKQKASMFSKENDSCKEKLCQYSIFKEQCQQTICILRKELKCSHMAIADQASFDPKKLQIDANKLEIGAEVAARNYQKKNFWQKGKIIKMSNNFYCTVEVNGQEWRKNVDHLRPVSYAHIQSAQETNKSEIKPFRTFVLSNMFNLSSENHPDWDQEVRKAVFNECQNLGGVTHVYVDKKSDGYVFVKCPILTTVVACVTALNGSLFRERIIGANYIEERMFQPFC</sequence>
<dbReference type="CDD" id="cd12285">
    <property type="entry name" value="RRM3_RBM39_like"/>
    <property type="match status" value="1"/>
</dbReference>
<feature type="domain" description="NUA/TPR/MLP1-2-like" evidence="2">
    <location>
        <begin position="16"/>
        <end position="57"/>
    </location>
</feature>
<gene>
    <name evidence="3" type="ORF">JTE90_005240</name>
</gene>
<feature type="coiled-coil region" evidence="1">
    <location>
        <begin position="31"/>
        <end position="58"/>
    </location>
</feature>
<name>A0AAV6TNT4_9ARAC</name>
<organism evidence="3 4">
    <name type="scientific">Oedothorax gibbosus</name>
    <dbReference type="NCBI Taxonomy" id="931172"/>
    <lineage>
        <taxon>Eukaryota</taxon>
        <taxon>Metazoa</taxon>
        <taxon>Ecdysozoa</taxon>
        <taxon>Arthropoda</taxon>
        <taxon>Chelicerata</taxon>
        <taxon>Arachnida</taxon>
        <taxon>Araneae</taxon>
        <taxon>Araneomorphae</taxon>
        <taxon>Entelegynae</taxon>
        <taxon>Araneoidea</taxon>
        <taxon>Linyphiidae</taxon>
        <taxon>Erigoninae</taxon>
        <taxon>Oedothorax</taxon>
    </lineage>
</organism>
<dbReference type="GO" id="GO:0006397">
    <property type="term" value="P:mRNA processing"/>
    <property type="evidence" value="ECO:0007669"/>
    <property type="project" value="InterPro"/>
</dbReference>
<dbReference type="InterPro" id="IPR012677">
    <property type="entry name" value="Nucleotide-bd_a/b_plait_sf"/>
</dbReference>